<dbReference type="EMBL" id="JZWI01000014">
    <property type="protein sequence ID" value="KLN55840.1"/>
    <property type="molecule type" value="Genomic_DNA"/>
</dbReference>
<evidence type="ECO:0000313" key="2">
    <source>
        <dbReference type="Proteomes" id="UP000035170"/>
    </source>
</evidence>
<protein>
    <recommendedName>
        <fullName evidence="3">Nucleotidyl transferase AbiEii/AbiGii toxin family protein</fullName>
    </recommendedName>
</protein>
<proteinExistence type="predicted"/>
<dbReference type="AlphaFoldDB" id="A0A0H2MG74"/>
<comment type="caution">
    <text evidence="1">The sequence shown here is derived from an EMBL/GenBank/DDBJ whole genome shotgun (WGS) entry which is preliminary data.</text>
</comment>
<evidence type="ECO:0000313" key="1">
    <source>
        <dbReference type="EMBL" id="KLN55840.1"/>
    </source>
</evidence>
<sequence>MVRGLDIFQGRFAAYVDQYVLIGGTAATLTMEEAGLEFRATKDLDIVLHVEALTPAFGEAFWKFVEDGGYEIRQASDTGKPIFYRFQKPADARYPAMVELFARAPDGLQPADGSQLTPIPLDEAVSSLSAILLDEVYYAFIMAGRREVDGLPWVGEDRLIPLKAVAWLELTARKEQGAKVDTKDVRKHLNDVLRLSQLLAPATRIAVDEKISADMTRFLVAVAADTSIDPKTLQLGNVAVAELVARIAQAYEIELPAQAAG</sequence>
<gene>
    <name evidence="1" type="ORF">VPARA_28750</name>
</gene>
<name>A0A0H2MG74_VARPD</name>
<dbReference type="Proteomes" id="UP000035170">
    <property type="component" value="Unassembled WGS sequence"/>
</dbReference>
<accession>A0A0H2MG74</accession>
<organism evidence="1 2">
    <name type="scientific">Variovorax paradoxus</name>
    <dbReference type="NCBI Taxonomy" id="34073"/>
    <lineage>
        <taxon>Bacteria</taxon>
        <taxon>Pseudomonadati</taxon>
        <taxon>Pseudomonadota</taxon>
        <taxon>Betaproteobacteria</taxon>
        <taxon>Burkholderiales</taxon>
        <taxon>Comamonadaceae</taxon>
        <taxon>Variovorax</taxon>
    </lineage>
</organism>
<reference evidence="1 2" key="1">
    <citation type="submission" date="2015-03" db="EMBL/GenBank/DDBJ databases">
        <title>Genome sequence of Variovorax paradoxus TBEA6.</title>
        <authorList>
            <person name="Poehlein A."/>
            <person name="Schuldes J."/>
            <person name="Wuebbeler J.H."/>
            <person name="Hiessl S."/>
            <person name="Steinbuechel A."/>
            <person name="Daniel R."/>
        </authorList>
    </citation>
    <scope>NUCLEOTIDE SEQUENCE [LARGE SCALE GENOMIC DNA]</scope>
    <source>
        <strain evidence="1 2">TBEA6</strain>
    </source>
</reference>
<dbReference type="PATRIC" id="fig|34073.19.peg.2954"/>
<evidence type="ECO:0008006" key="3">
    <source>
        <dbReference type="Google" id="ProtNLM"/>
    </source>
</evidence>
<keyword evidence="2" id="KW-1185">Reference proteome</keyword>